<sequence length="1511" mass="159022">MGRNRKQARRRIQAELLEDRRMMALLGVSPSFPTLDANFNGSVQYNAATDTFVADATPLLFKTSFFSFGTQVQAPKSFQLEFKVDDSGNFAGGVAGDDFKITGSLSLDSDSIPDVTGDLLTGEVIAFGYADSGSSTTTDVFDLRLQVTGGALSVPGVLSASGNPRPAYYADRDIGMRITSENSTFDGNFDVDFGGDNKTLLGPIEREVVELAELGNFVWLDVNRNGIQDDGDTGVNGVSVHLYADVDGDGVAEPGGDDGPAIATQVTTTLGTTPGYYLFEDLDPGAYFVVFDSSTLPSGFEFTTEGAVGSTDANDSDADPVTGVAAVTTLGPGESDLTWDAGIVLASDVAIKKYTRVDKAPGPAIDIEKLVKPLVVHSGNICEATGKTTVLTLQYNPSTSVNTAQDPGKATANGSLDASPTDTYIVVGDGGSNVFFAGTVAAGDSFTASSSLAGTKSFMSNTIIEVFDNQSAFQAGAAALQTMQYHTSCSQPIRLGDVIGSVQVVEMAGKEGAVMAPAGFGEDADTTASGPEVMVGSEVMWTYVVTNPDPNDRPIANVVVVDDAGTPNDPADDFYPDYVKGDDGDGLLELGEQWIYTAKGTVELAGQYRNIGKVTGNFVDSGAMVMDDDPAHHFGVTGEVLMCSEVGKPVVLTFDYVGGSNVQTDQDPGKAGTSGVVDSTPHDSFFFVTNSTDLHKVFSGAAANYFSGTVSLQEPFTAKAANADSTKFSSNMMIYMFDNVGSFNAGDAPLQTMQYHTSCSQPINLGDVIGGVKIVGAVGETGSSTVLADQLPPLGPLELQGPTVVLEGDHPFDASNIGVPADLPTGPMAQLGDKVTFTYEITNPGGVPLSNVMVTDNTGVVVEPVLQTNGANVGDMNEDGLLDPSETWYYQAVEIADAVGQQMNIGKVTADPGMVMAENPSHHFVNPLSIEKFTRGKAESSGLVGADVCGDLGLDDFDTLTLRYEGNNVVSNPQEGKAVVVGNLSDPAPMDVYIIGSKDSDGERGQFFAGNVGLGDAFDLTQAYSDTSFGSSTYVLIYDTDPSAGGTLLQTIDFHTSCSKPLRLGDIFGGVTLVGVTDEDGDSARLAEPNPIEHHGEDADTAQEAVPITLGDKVIFTYEVTNHGSTPITLDNVIDDNGTPGDASDDLYWQPPSGVDQAIMAIVDEAGHNVGDINRDGLLDANETWLFEAMDIVRQEGVVGNKGVVTGSVQSDGVPVPLMDMDMSHHVGVLPAIDLCETGEQPTQLNMRYTASDEFNHAQGDKSEINVSHGSLVGVSSVFVRVTDDEDAFATGVEMYFGGTVNHGDVFGIDATLAGRSHLRSKIFVHFLDPTSGDLIRTVEVHASCSAPLVLGNQFAGAQLVGFIGDEGAILGLQPRAMMTGDGNVVAGDVLFTGRKMKFTLTNVGNDEALLESLVFNWAEQNKKLKKIKIDGVEIFRTATGWSSGGLSIGSNDWKTGTVDNRTIAAGQIVLVEFEFEKSVSSDSNDYRLDMYFDIDGDDDDDDDTQTVGVL</sequence>
<accession>M5RC23</accession>
<evidence type="ECO:0000259" key="4">
    <source>
        <dbReference type="Pfam" id="PF17210"/>
    </source>
</evidence>
<dbReference type="InterPro" id="IPR033764">
    <property type="entry name" value="Sdr_B"/>
</dbReference>
<proteinExistence type="predicted"/>
<dbReference type="Pfam" id="PF24269">
    <property type="entry name" value="DUF7467"/>
    <property type="match status" value="4"/>
</dbReference>
<feature type="domain" description="DUF7467" evidence="5">
    <location>
        <begin position="1241"/>
        <end position="1363"/>
    </location>
</feature>
<dbReference type="Proteomes" id="UP000011991">
    <property type="component" value="Unassembled WGS sequence"/>
</dbReference>
<keyword evidence="7" id="KW-1185">Reference proteome</keyword>
<feature type="domain" description="DUF7467" evidence="5">
    <location>
        <begin position="648"/>
        <end position="776"/>
    </location>
</feature>
<keyword evidence="3" id="KW-0732">Signal</keyword>
<dbReference type="InterPro" id="IPR047589">
    <property type="entry name" value="DUF11_rpt"/>
</dbReference>
<dbReference type="GO" id="GO:0005576">
    <property type="term" value="C:extracellular region"/>
    <property type="evidence" value="ECO:0007669"/>
    <property type="project" value="UniProtKB-SubCell"/>
</dbReference>
<comment type="caution">
    <text evidence="6">The sequence shown here is derived from an EMBL/GenBank/DDBJ whole genome shotgun (WGS) entry which is preliminary data.</text>
</comment>
<reference evidence="6 7" key="1">
    <citation type="journal article" date="2013" name="Mar. Genomics">
        <title>Expression of sulfatases in Rhodopirellula baltica and the diversity of sulfatases in the genus Rhodopirellula.</title>
        <authorList>
            <person name="Wegner C.E."/>
            <person name="Richter-Heitmann T."/>
            <person name="Klindworth A."/>
            <person name="Klockow C."/>
            <person name="Richter M."/>
            <person name="Achstetter T."/>
            <person name="Glockner F.O."/>
            <person name="Harder J."/>
        </authorList>
    </citation>
    <scope>NUCLEOTIDE SEQUENCE [LARGE SCALE GENOMIC DNA]</scope>
    <source>
        <strain evidence="6 7">SM1</strain>
    </source>
</reference>
<feature type="domain" description="DUF7467" evidence="5">
    <location>
        <begin position="387"/>
        <end position="507"/>
    </location>
</feature>
<keyword evidence="2" id="KW-0964">Secreted</keyword>
<evidence type="ECO:0000313" key="7">
    <source>
        <dbReference type="Proteomes" id="UP000011991"/>
    </source>
</evidence>
<protein>
    <submittedName>
        <fullName evidence="6">Uncharacterized protein</fullName>
    </submittedName>
</protein>
<dbReference type="Pfam" id="PF17210">
    <property type="entry name" value="SdrD_B"/>
    <property type="match status" value="1"/>
</dbReference>
<dbReference type="SUPFAM" id="SSF117074">
    <property type="entry name" value="Hypothetical protein PA1324"/>
    <property type="match status" value="1"/>
</dbReference>
<evidence type="ECO:0000259" key="5">
    <source>
        <dbReference type="Pfam" id="PF24269"/>
    </source>
</evidence>
<evidence type="ECO:0000256" key="3">
    <source>
        <dbReference type="ARBA" id="ARBA00022729"/>
    </source>
</evidence>
<dbReference type="Gene3D" id="2.60.40.10">
    <property type="entry name" value="Immunoglobulins"/>
    <property type="match status" value="1"/>
</dbReference>
<dbReference type="PATRIC" id="fig|1265738.3.peg.6027"/>
<dbReference type="NCBIfam" id="TIGR01451">
    <property type="entry name" value="B_ant_repeat"/>
    <property type="match status" value="1"/>
</dbReference>
<evidence type="ECO:0000256" key="2">
    <source>
        <dbReference type="ARBA" id="ARBA00022525"/>
    </source>
</evidence>
<comment type="subcellular location">
    <subcellularLocation>
        <location evidence="1">Secreted</location>
    </subcellularLocation>
</comment>
<dbReference type="EMBL" id="ANOG01000872">
    <property type="protein sequence ID" value="EMI17038.1"/>
    <property type="molecule type" value="Genomic_DNA"/>
</dbReference>
<organism evidence="6 7">
    <name type="scientific">Rhodopirellula maiorica SM1</name>
    <dbReference type="NCBI Taxonomy" id="1265738"/>
    <lineage>
        <taxon>Bacteria</taxon>
        <taxon>Pseudomonadati</taxon>
        <taxon>Planctomycetota</taxon>
        <taxon>Planctomycetia</taxon>
        <taxon>Pirellulales</taxon>
        <taxon>Pirellulaceae</taxon>
        <taxon>Novipirellula</taxon>
    </lineage>
</organism>
<name>M5RC23_9BACT</name>
<feature type="domain" description="DUF7467" evidence="5">
    <location>
        <begin position="958"/>
        <end position="1075"/>
    </location>
</feature>
<gene>
    <name evidence="6" type="ORF">RMSM_06037</name>
</gene>
<feature type="domain" description="SD-repeat containing protein B" evidence="4">
    <location>
        <begin position="212"/>
        <end position="343"/>
    </location>
</feature>
<dbReference type="InterPro" id="IPR013783">
    <property type="entry name" value="Ig-like_fold"/>
</dbReference>
<evidence type="ECO:0000313" key="6">
    <source>
        <dbReference type="EMBL" id="EMI17038.1"/>
    </source>
</evidence>
<evidence type="ECO:0000256" key="1">
    <source>
        <dbReference type="ARBA" id="ARBA00004613"/>
    </source>
</evidence>
<dbReference type="InterPro" id="IPR055890">
    <property type="entry name" value="DUF7467"/>
</dbReference>